<gene>
    <name evidence="1" type="ORF">VM1G_11767</name>
</gene>
<keyword evidence="2" id="KW-1185">Reference proteome</keyword>
<protein>
    <submittedName>
        <fullName evidence="1">Uncharacterized protein</fullName>
    </submittedName>
</protein>
<dbReference type="Proteomes" id="UP000078559">
    <property type="component" value="Chromosome 7"/>
</dbReference>
<evidence type="ECO:0000313" key="1">
    <source>
        <dbReference type="EMBL" id="KUI71256.1"/>
    </source>
</evidence>
<proteinExistence type="predicted"/>
<organism evidence="1 2">
    <name type="scientific">Cytospora mali</name>
    <name type="common">Apple Valsa canker fungus</name>
    <name type="synonym">Valsa mali</name>
    <dbReference type="NCBI Taxonomy" id="578113"/>
    <lineage>
        <taxon>Eukaryota</taxon>
        <taxon>Fungi</taxon>
        <taxon>Dikarya</taxon>
        <taxon>Ascomycota</taxon>
        <taxon>Pezizomycotina</taxon>
        <taxon>Sordariomycetes</taxon>
        <taxon>Sordariomycetidae</taxon>
        <taxon>Diaporthales</taxon>
        <taxon>Cytosporaceae</taxon>
        <taxon>Cytospora</taxon>
    </lineage>
</organism>
<reference evidence="1" key="1">
    <citation type="submission" date="2014-12" db="EMBL/GenBank/DDBJ databases">
        <title>Genome Sequence of Valsa Canker Pathogens Uncovers a Specific Adaption of Colonization on Woody Bark.</title>
        <authorList>
            <person name="Yin Z."/>
            <person name="Liu H."/>
            <person name="Gao X."/>
            <person name="Li Z."/>
            <person name="Song N."/>
            <person name="Ke X."/>
            <person name="Dai Q."/>
            <person name="Wu Y."/>
            <person name="Sun Y."/>
            <person name="Xu J.-R."/>
            <person name="Kang Z.K."/>
            <person name="Wang L."/>
            <person name="Huang L."/>
        </authorList>
    </citation>
    <scope>NUCLEOTIDE SEQUENCE [LARGE SCALE GENOMIC DNA]</scope>
    <source>
        <strain evidence="1">03-8</strain>
    </source>
</reference>
<dbReference type="AlphaFoldDB" id="A0A194W3Z9"/>
<sequence>MSMSSPGLLNPCPPRVTQDEVLNPAVTMTHPAVDTSLSWQPSSPQPTDVLAMQRLDVFPDLNYTSGGYFRLDLFPLGEH</sequence>
<dbReference type="EMBL" id="CM003104">
    <property type="protein sequence ID" value="KUI71256.1"/>
    <property type="molecule type" value="Genomic_DNA"/>
</dbReference>
<accession>A0A194W3Z9</accession>
<name>A0A194W3Z9_CYTMA</name>
<evidence type="ECO:0000313" key="2">
    <source>
        <dbReference type="Proteomes" id="UP000078559"/>
    </source>
</evidence>